<dbReference type="PANTHER" id="PTHR24221">
    <property type="entry name" value="ATP-BINDING CASSETTE SUB-FAMILY B"/>
    <property type="match status" value="1"/>
</dbReference>
<evidence type="ECO:0000256" key="1">
    <source>
        <dbReference type="ARBA" id="ARBA00004141"/>
    </source>
</evidence>
<evidence type="ECO:0000259" key="7">
    <source>
        <dbReference type="PROSITE" id="PS50929"/>
    </source>
</evidence>
<feature type="region of interest" description="Disordered" evidence="5">
    <location>
        <begin position="451"/>
        <end position="496"/>
    </location>
</feature>
<dbReference type="InterPro" id="IPR011527">
    <property type="entry name" value="ABC1_TM_dom"/>
</dbReference>
<accession>A0AAJ0CII9</accession>
<dbReference type="SUPFAM" id="SSF90123">
    <property type="entry name" value="ABC transporter transmembrane region"/>
    <property type="match status" value="1"/>
</dbReference>
<dbReference type="PROSITE" id="PS50929">
    <property type="entry name" value="ABC_TM1F"/>
    <property type="match status" value="1"/>
</dbReference>
<dbReference type="Proteomes" id="UP001251528">
    <property type="component" value="Unassembled WGS sequence"/>
</dbReference>
<comment type="subcellular location">
    <subcellularLocation>
        <location evidence="1">Membrane</location>
        <topology evidence="1">Multi-pass membrane protein</topology>
    </subcellularLocation>
</comment>
<dbReference type="PANTHER" id="PTHR24221:SF503">
    <property type="entry name" value="MITOCHONDRIAL POTASSIUM CHANNEL ATP-BINDING SUBUNIT"/>
    <property type="match status" value="1"/>
</dbReference>
<protein>
    <recommendedName>
        <fullName evidence="7">ABC transmembrane type-1 domain-containing protein</fullName>
    </recommendedName>
</protein>
<dbReference type="InterPro" id="IPR046347">
    <property type="entry name" value="bZIP_sf"/>
</dbReference>
<evidence type="ECO:0000256" key="6">
    <source>
        <dbReference type="SAM" id="Phobius"/>
    </source>
</evidence>
<feature type="compositionally biased region" description="Basic and acidic residues" evidence="5">
    <location>
        <begin position="58"/>
        <end position="71"/>
    </location>
</feature>
<feature type="region of interest" description="Disordered" evidence="5">
    <location>
        <begin position="41"/>
        <end position="71"/>
    </location>
</feature>
<keyword evidence="2 6" id="KW-0812">Transmembrane</keyword>
<dbReference type="Gene3D" id="1.20.5.170">
    <property type="match status" value="1"/>
</dbReference>
<dbReference type="GO" id="GO:0016020">
    <property type="term" value="C:membrane"/>
    <property type="evidence" value="ECO:0007669"/>
    <property type="project" value="UniProtKB-SubCell"/>
</dbReference>
<feature type="transmembrane region" description="Helical" evidence="6">
    <location>
        <begin position="158"/>
        <end position="177"/>
    </location>
</feature>
<feature type="transmembrane region" description="Helical" evidence="6">
    <location>
        <begin position="183"/>
        <end position="202"/>
    </location>
</feature>
<dbReference type="CDD" id="cd14688">
    <property type="entry name" value="bZIP_YAP"/>
    <property type="match status" value="1"/>
</dbReference>
<dbReference type="InterPro" id="IPR036640">
    <property type="entry name" value="ABC1_TM_sf"/>
</dbReference>
<dbReference type="CDD" id="cd18578">
    <property type="entry name" value="ABC_6TM_Pgp_ABCB1_D2_like"/>
    <property type="match status" value="1"/>
</dbReference>
<organism evidence="8 9">
    <name type="scientific">Conoideocrella luteorostrata</name>
    <dbReference type="NCBI Taxonomy" id="1105319"/>
    <lineage>
        <taxon>Eukaryota</taxon>
        <taxon>Fungi</taxon>
        <taxon>Dikarya</taxon>
        <taxon>Ascomycota</taxon>
        <taxon>Pezizomycotina</taxon>
        <taxon>Sordariomycetes</taxon>
        <taxon>Hypocreomycetidae</taxon>
        <taxon>Hypocreales</taxon>
        <taxon>Clavicipitaceae</taxon>
        <taxon>Conoideocrella</taxon>
    </lineage>
</organism>
<keyword evidence="4 6" id="KW-0472">Membrane</keyword>
<dbReference type="AlphaFoldDB" id="A0AAJ0CII9"/>
<feature type="compositionally biased region" description="Low complexity" evidence="5">
    <location>
        <begin position="466"/>
        <end position="478"/>
    </location>
</feature>
<evidence type="ECO:0000256" key="2">
    <source>
        <dbReference type="ARBA" id="ARBA00022692"/>
    </source>
</evidence>
<dbReference type="GO" id="GO:0005524">
    <property type="term" value="F:ATP binding"/>
    <property type="evidence" value="ECO:0007669"/>
    <property type="project" value="InterPro"/>
</dbReference>
<feature type="transmembrane region" description="Helical" evidence="6">
    <location>
        <begin position="298"/>
        <end position="321"/>
    </location>
</feature>
<dbReference type="InterPro" id="IPR039421">
    <property type="entry name" value="Type_1_exporter"/>
</dbReference>
<evidence type="ECO:0000313" key="8">
    <source>
        <dbReference type="EMBL" id="KAK2593237.1"/>
    </source>
</evidence>
<dbReference type="EMBL" id="JASWJB010000222">
    <property type="protein sequence ID" value="KAK2593237.1"/>
    <property type="molecule type" value="Genomic_DNA"/>
</dbReference>
<dbReference type="InterPro" id="IPR004827">
    <property type="entry name" value="bZIP"/>
</dbReference>
<gene>
    <name evidence="8" type="ORF">QQS21_009077</name>
</gene>
<evidence type="ECO:0000313" key="9">
    <source>
        <dbReference type="Proteomes" id="UP001251528"/>
    </source>
</evidence>
<dbReference type="PROSITE" id="PS00036">
    <property type="entry name" value="BZIP_BASIC"/>
    <property type="match status" value="1"/>
</dbReference>
<dbReference type="SUPFAM" id="SSF57959">
    <property type="entry name" value="Leucine zipper domain"/>
    <property type="match status" value="1"/>
</dbReference>
<feature type="compositionally biased region" description="Basic and acidic residues" evidence="5">
    <location>
        <begin position="397"/>
        <end position="415"/>
    </location>
</feature>
<reference evidence="8" key="1">
    <citation type="submission" date="2023-06" db="EMBL/GenBank/DDBJ databases">
        <title>Conoideocrella luteorostrata (Hypocreales: Clavicipitaceae), a potential biocontrol fungus for elongate hemlock scale in United States Christmas tree production areas.</title>
        <authorList>
            <person name="Barrett H."/>
            <person name="Lovett B."/>
            <person name="Macias A.M."/>
            <person name="Stajich J.E."/>
            <person name="Kasson M.T."/>
        </authorList>
    </citation>
    <scope>NUCLEOTIDE SEQUENCE</scope>
    <source>
        <strain evidence="8">ARSEF 14590</strain>
    </source>
</reference>
<dbReference type="GO" id="GO:0140359">
    <property type="term" value="F:ABC-type transporter activity"/>
    <property type="evidence" value="ECO:0007669"/>
    <property type="project" value="InterPro"/>
</dbReference>
<evidence type="ECO:0000256" key="4">
    <source>
        <dbReference type="ARBA" id="ARBA00023136"/>
    </source>
</evidence>
<dbReference type="Gene3D" id="1.20.1560.10">
    <property type="entry name" value="ABC transporter type 1, transmembrane domain"/>
    <property type="match status" value="1"/>
</dbReference>
<name>A0AAJ0CII9_9HYPO</name>
<keyword evidence="3 6" id="KW-1133">Transmembrane helix</keyword>
<feature type="domain" description="ABC transmembrane type-1" evidence="7">
    <location>
        <begin position="119"/>
        <end position="326"/>
    </location>
</feature>
<dbReference type="Pfam" id="PF00664">
    <property type="entry name" value="ABC_membrane"/>
    <property type="match status" value="1"/>
</dbReference>
<sequence>MAQGGLYAGLVNGQQIGATEPLTSTTPPCEEEDRDILQSMLHPHGLRDEDNGGSLTEDTAKIDAERPEKPTEKGLGLGATLKFILRTINFLCKIAGFALTAKLGSSTPSQFLVWPKWCFESIISQDIEFFDEKNHSTGALASLLSTSTEHLSSLSGPVIGSILTFISTICTGIFISMVLGWKLALVCTATIPFVVACGWIRLRMLASFDGKVRQSGKEAATYASEMIKSVKTVATLALEEEAVSRYEEILYSQAAKSLRSILSASALYAASQSVVFLCAALAFWYGGHLISTGEYTVFQFYICFVSLISGAQTAGSIFTYAPDASKAMHASQELQTLLANKSKLGQTNDESLDIEKRLSAGSIDMIYVPPPRMVRGKATHVGKPSSKPRSGPNYTLRNERDLAPPDDDWTRVKDPAVKKRIQNRVAQRNYRHRTKARIEELQSQLRQYEANRSNTNHDGNTDSDETPSGSSAAGTASPSPGPEREPILQSQPLSSCPYDVPSSTGLSIFDCVGHGTPLRNNLGETQDDSYNQDLASQRGSLIANLHNMGLPEQQGESTSPFMSGSTPIENIHSTADVPFEIWGFEIPGPTTTVPRDAMLTPLTGLGCNTGATPTEKACVTEDASPATSIPSKQATLDERVRYIMSQIEANGFSNFDALVNTYYGGTFPEISPVAHEQRLSRNRRLPGVIAELYNNTEQWTHWERLGFHEEIMNISEKMLLAEGGCVRSALEATIAPFAEAQRAPDREALMGLVFPKIKKLFQTKV</sequence>
<proteinExistence type="predicted"/>
<feature type="transmembrane region" description="Helical" evidence="6">
    <location>
        <begin position="266"/>
        <end position="286"/>
    </location>
</feature>
<evidence type="ECO:0000256" key="3">
    <source>
        <dbReference type="ARBA" id="ARBA00022989"/>
    </source>
</evidence>
<evidence type="ECO:0000256" key="5">
    <source>
        <dbReference type="SAM" id="MobiDB-lite"/>
    </source>
</evidence>
<dbReference type="GO" id="GO:0003700">
    <property type="term" value="F:DNA-binding transcription factor activity"/>
    <property type="evidence" value="ECO:0007669"/>
    <property type="project" value="InterPro"/>
</dbReference>
<comment type="caution">
    <text evidence="8">The sequence shown here is derived from an EMBL/GenBank/DDBJ whole genome shotgun (WGS) entry which is preliminary data.</text>
</comment>
<keyword evidence="9" id="KW-1185">Reference proteome</keyword>
<feature type="region of interest" description="Disordered" evidence="5">
    <location>
        <begin position="374"/>
        <end position="415"/>
    </location>
</feature>